<dbReference type="AlphaFoldDB" id="C5T0Y9"/>
<sequence>MENDNTASYEMLAAYHATHPTALEQLLNIIYRHKTLHCSCISAAGTAIRCVLVALSLMTFAVSAPAAPQRKAAEKVSSEFIKKKGSVKVKHQRSSSEESTAERDRRLYRECKGQPNAGACLGYTRR</sequence>
<evidence type="ECO:0000256" key="1">
    <source>
        <dbReference type="SAM" id="MobiDB-lite"/>
    </source>
</evidence>
<comment type="caution">
    <text evidence="2">The sequence shown here is derived from an EMBL/GenBank/DDBJ whole genome shotgun (WGS) entry which is preliminary data.</text>
</comment>
<feature type="compositionally biased region" description="Basic and acidic residues" evidence="1">
    <location>
        <begin position="94"/>
        <end position="108"/>
    </location>
</feature>
<dbReference type="PATRIC" id="fig|573060.9.peg.4623"/>
<proteinExistence type="predicted"/>
<name>C5T0Y9_ACIDE</name>
<dbReference type="EMBL" id="ACQT01000008">
    <property type="protein sequence ID" value="EER61843.1"/>
    <property type="molecule type" value="Genomic_DNA"/>
</dbReference>
<feature type="region of interest" description="Disordered" evidence="1">
    <location>
        <begin position="87"/>
        <end position="108"/>
    </location>
</feature>
<organism evidence="2 3">
    <name type="scientific">Acidovorax delafieldii 2AN</name>
    <dbReference type="NCBI Taxonomy" id="573060"/>
    <lineage>
        <taxon>Bacteria</taxon>
        <taxon>Pseudomonadati</taxon>
        <taxon>Pseudomonadota</taxon>
        <taxon>Betaproteobacteria</taxon>
        <taxon>Burkholderiales</taxon>
        <taxon>Comamonadaceae</taxon>
        <taxon>Acidovorax</taxon>
    </lineage>
</organism>
<gene>
    <name evidence="2" type="ORF">AcdelDRAFT_0569</name>
</gene>
<keyword evidence="3" id="KW-1185">Reference proteome</keyword>
<reference evidence="2 3" key="1">
    <citation type="submission" date="2009-05" db="EMBL/GenBank/DDBJ databases">
        <title>The draft genome of Acidovorax delafieldii 2AN.</title>
        <authorList>
            <consortium name="US DOE Joint Genome Institute (JGI-PGF)"/>
            <person name="Lucas S."/>
            <person name="Copeland A."/>
            <person name="Lapidus A."/>
            <person name="Glavina del Rio T."/>
            <person name="Tice H."/>
            <person name="Bruce D."/>
            <person name="Goodwin L."/>
            <person name="Pitluck S."/>
            <person name="Larimer F."/>
            <person name="Land M.L."/>
            <person name="Hauser L."/>
            <person name="Shelobolina E.S."/>
            <person name="Picardal F."/>
            <person name="Roden E."/>
            <person name="Emerson D."/>
        </authorList>
    </citation>
    <scope>NUCLEOTIDE SEQUENCE [LARGE SCALE GENOMIC DNA]</scope>
    <source>
        <strain evidence="2 3">2AN</strain>
    </source>
</reference>
<protein>
    <submittedName>
        <fullName evidence="2">Uncharacterized protein</fullName>
    </submittedName>
</protein>
<dbReference type="Proteomes" id="UP000003856">
    <property type="component" value="Unassembled WGS sequence"/>
</dbReference>
<evidence type="ECO:0000313" key="3">
    <source>
        <dbReference type="Proteomes" id="UP000003856"/>
    </source>
</evidence>
<evidence type="ECO:0000313" key="2">
    <source>
        <dbReference type="EMBL" id="EER61843.1"/>
    </source>
</evidence>
<accession>C5T0Y9</accession>